<dbReference type="AlphaFoldDB" id="A0A0E9LYG0"/>
<evidence type="ECO:0000313" key="2">
    <source>
        <dbReference type="Proteomes" id="UP000032900"/>
    </source>
</evidence>
<reference evidence="1 2" key="1">
    <citation type="journal article" date="2015" name="Microbes Environ.">
        <title>Distribution and evolution of nitrogen fixation genes in the phylum bacteroidetes.</title>
        <authorList>
            <person name="Inoue J."/>
            <person name="Oshima K."/>
            <person name="Suda W."/>
            <person name="Sakamoto M."/>
            <person name="Iino T."/>
            <person name="Noda S."/>
            <person name="Hongoh Y."/>
            <person name="Hattori M."/>
            <person name="Ohkuma M."/>
        </authorList>
    </citation>
    <scope>NUCLEOTIDE SEQUENCE [LARGE SCALE GENOMIC DNA]</scope>
    <source>
        <strain evidence="1">JCM 15548</strain>
    </source>
</reference>
<name>A0A0E9LYG0_9BACT</name>
<sequence length="96" mass="10844">MDQVEDAFFITSFYHQQGEGHVTHIHDIFVEDIYCREATAGGIVVHGFPELKVHDIYFRNVTIEKAEVAFDLRDARNIVLEDVSIGGQAGPPSWVQ</sequence>
<evidence type="ECO:0000313" key="1">
    <source>
        <dbReference type="EMBL" id="GAO30171.1"/>
    </source>
</evidence>
<comment type="caution">
    <text evidence="1">The sequence shown here is derived from an EMBL/GenBank/DDBJ whole genome shotgun (WGS) entry which is preliminary data.</text>
</comment>
<organism evidence="1 2">
    <name type="scientific">Geofilum rubicundum JCM 15548</name>
    <dbReference type="NCBI Taxonomy" id="1236989"/>
    <lineage>
        <taxon>Bacteria</taxon>
        <taxon>Pseudomonadati</taxon>
        <taxon>Bacteroidota</taxon>
        <taxon>Bacteroidia</taxon>
        <taxon>Marinilabiliales</taxon>
        <taxon>Marinilabiliaceae</taxon>
        <taxon>Geofilum</taxon>
    </lineage>
</organism>
<dbReference type="InterPro" id="IPR012334">
    <property type="entry name" value="Pectin_lyas_fold"/>
</dbReference>
<accession>A0A0E9LYG0</accession>
<gene>
    <name evidence="1" type="ORF">JCM15548_12424</name>
</gene>
<dbReference type="Proteomes" id="UP000032900">
    <property type="component" value="Unassembled WGS sequence"/>
</dbReference>
<dbReference type="STRING" id="1236989.JCM15548_12424"/>
<proteinExistence type="predicted"/>
<dbReference type="EMBL" id="BAZW01000019">
    <property type="protein sequence ID" value="GAO30171.1"/>
    <property type="molecule type" value="Genomic_DNA"/>
</dbReference>
<dbReference type="Gene3D" id="2.160.20.10">
    <property type="entry name" value="Single-stranded right-handed beta-helix, Pectin lyase-like"/>
    <property type="match status" value="1"/>
</dbReference>
<dbReference type="InterPro" id="IPR011050">
    <property type="entry name" value="Pectin_lyase_fold/virulence"/>
</dbReference>
<dbReference type="SUPFAM" id="SSF51126">
    <property type="entry name" value="Pectin lyase-like"/>
    <property type="match status" value="1"/>
</dbReference>
<protein>
    <submittedName>
        <fullName evidence="1">Polygalacturonase</fullName>
    </submittedName>
</protein>
<keyword evidence="2" id="KW-1185">Reference proteome</keyword>